<reference evidence="1 2" key="1">
    <citation type="submission" date="2023-01" db="EMBL/GenBank/DDBJ databases">
        <title>Xanthomonas hawaiianensis sp. nov. isolated from Araceae family in Hawaii.</title>
        <authorList>
            <person name="Chunag S.-C."/>
            <person name="Dobhal S."/>
            <person name="Alvarez A."/>
            <person name="Arif M."/>
        </authorList>
    </citation>
    <scope>NUCLEOTIDE SEQUENCE [LARGE SCALE GENOMIC DNA]</scope>
    <source>
        <strain evidence="1 2">A2111</strain>
    </source>
</reference>
<evidence type="ECO:0000313" key="1">
    <source>
        <dbReference type="EMBL" id="MDS9991458.1"/>
    </source>
</evidence>
<evidence type="ECO:0000313" key="2">
    <source>
        <dbReference type="Proteomes" id="UP001260534"/>
    </source>
</evidence>
<accession>A0ABU2I1E3</accession>
<dbReference type="EMBL" id="JAQMHB010000001">
    <property type="protein sequence ID" value="MDS9991458.1"/>
    <property type="molecule type" value="Genomic_DNA"/>
</dbReference>
<keyword evidence="2" id="KW-1185">Reference proteome</keyword>
<name>A0ABU2I1E3_9XANT</name>
<proteinExistence type="predicted"/>
<gene>
    <name evidence="1" type="ORF">PNQ69_01630</name>
</gene>
<dbReference type="RefSeq" id="WP_209230147.1">
    <property type="nucleotide sequence ID" value="NZ_JAGHXG010000005.1"/>
</dbReference>
<dbReference type="Proteomes" id="UP001260534">
    <property type="component" value="Unassembled WGS sequence"/>
</dbReference>
<organism evidence="1 2">
    <name type="scientific">Xanthomonas hawaiiensis</name>
    <dbReference type="NCBI Taxonomy" id="3003247"/>
    <lineage>
        <taxon>Bacteria</taxon>
        <taxon>Pseudomonadati</taxon>
        <taxon>Pseudomonadota</taxon>
        <taxon>Gammaproteobacteria</taxon>
        <taxon>Lysobacterales</taxon>
        <taxon>Lysobacteraceae</taxon>
        <taxon>Xanthomonas</taxon>
    </lineage>
</organism>
<protein>
    <submittedName>
        <fullName evidence="1">Uncharacterized protein</fullName>
    </submittedName>
</protein>
<comment type="caution">
    <text evidence="1">The sequence shown here is derived from an EMBL/GenBank/DDBJ whole genome shotgun (WGS) entry which is preliminary data.</text>
</comment>
<sequence length="65" mass="6686">MVLLENRGMIPDASGQVADGAPTMTVAPFARQPAAPLSLAIRVTAVHGAGAASHTRTHLKPRSTL</sequence>